<protein>
    <submittedName>
        <fullName evidence="2">Uncharacterized protein</fullName>
    </submittedName>
</protein>
<comment type="caution">
    <text evidence="2">The sequence shown here is derived from an EMBL/GenBank/DDBJ whole genome shotgun (WGS) entry which is preliminary data.</text>
</comment>
<evidence type="ECO:0000313" key="2">
    <source>
        <dbReference type="EMBL" id="KAJ8984061.1"/>
    </source>
</evidence>
<evidence type="ECO:0000313" key="3">
    <source>
        <dbReference type="Proteomes" id="UP001162164"/>
    </source>
</evidence>
<name>A0ABQ9K0C9_9CUCU</name>
<keyword evidence="3" id="KW-1185">Reference proteome</keyword>
<proteinExistence type="predicted"/>
<dbReference type="EMBL" id="JAPWTJ010000048">
    <property type="protein sequence ID" value="KAJ8984061.1"/>
    <property type="molecule type" value="Genomic_DNA"/>
</dbReference>
<evidence type="ECO:0000256" key="1">
    <source>
        <dbReference type="SAM" id="MobiDB-lite"/>
    </source>
</evidence>
<reference evidence="2" key="1">
    <citation type="journal article" date="2023" name="Insect Mol. Biol.">
        <title>Genome sequencing provides insights into the evolution of gene families encoding plant cell wall-degrading enzymes in longhorned beetles.</title>
        <authorList>
            <person name="Shin N.R."/>
            <person name="Okamura Y."/>
            <person name="Kirsch R."/>
            <person name="Pauchet Y."/>
        </authorList>
    </citation>
    <scope>NUCLEOTIDE SEQUENCE</scope>
    <source>
        <tissue evidence="2">Midgut</tissue>
    </source>
</reference>
<accession>A0ABQ9K0C9</accession>
<feature type="region of interest" description="Disordered" evidence="1">
    <location>
        <begin position="37"/>
        <end position="60"/>
    </location>
</feature>
<gene>
    <name evidence="2" type="ORF">NQ317_006559</name>
</gene>
<sequence>MAGTSRTIAEKRLSITREAELLHSFVRINVDDFEKSLQDEKHGTSHKDTSKKDVLEKFAK</sequence>
<organism evidence="2 3">
    <name type="scientific">Molorchus minor</name>
    <dbReference type="NCBI Taxonomy" id="1323400"/>
    <lineage>
        <taxon>Eukaryota</taxon>
        <taxon>Metazoa</taxon>
        <taxon>Ecdysozoa</taxon>
        <taxon>Arthropoda</taxon>
        <taxon>Hexapoda</taxon>
        <taxon>Insecta</taxon>
        <taxon>Pterygota</taxon>
        <taxon>Neoptera</taxon>
        <taxon>Endopterygota</taxon>
        <taxon>Coleoptera</taxon>
        <taxon>Polyphaga</taxon>
        <taxon>Cucujiformia</taxon>
        <taxon>Chrysomeloidea</taxon>
        <taxon>Cerambycidae</taxon>
        <taxon>Lamiinae</taxon>
        <taxon>Monochamini</taxon>
        <taxon>Molorchus</taxon>
    </lineage>
</organism>
<dbReference type="Proteomes" id="UP001162164">
    <property type="component" value="Unassembled WGS sequence"/>
</dbReference>